<evidence type="ECO:0000313" key="2">
    <source>
        <dbReference type="Proteomes" id="UP000228495"/>
    </source>
</evidence>
<organism evidence="1 2">
    <name type="scientific">candidate division WWE3 bacterium CG22_combo_CG10-13_8_21_14_all_39_12</name>
    <dbReference type="NCBI Taxonomy" id="1975094"/>
    <lineage>
        <taxon>Bacteria</taxon>
        <taxon>Katanobacteria</taxon>
    </lineage>
</organism>
<reference evidence="1 2" key="1">
    <citation type="submission" date="2017-09" db="EMBL/GenBank/DDBJ databases">
        <title>Depth-based differentiation of microbial function through sediment-hosted aquifers and enrichment of novel symbionts in the deep terrestrial subsurface.</title>
        <authorList>
            <person name="Probst A.J."/>
            <person name="Ladd B."/>
            <person name="Jarett J.K."/>
            <person name="Geller-Mcgrath D.E."/>
            <person name="Sieber C.M."/>
            <person name="Emerson J.B."/>
            <person name="Anantharaman K."/>
            <person name="Thomas B.C."/>
            <person name="Malmstrom R."/>
            <person name="Stieglmeier M."/>
            <person name="Klingl A."/>
            <person name="Woyke T."/>
            <person name="Ryan C.M."/>
            <person name="Banfield J.F."/>
        </authorList>
    </citation>
    <scope>NUCLEOTIDE SEQUENCE [LARGE SCALE GENOMIC DNA]</scope>
    <source>
        <strain evidence="1">CG22_combo_CG10-13_8_21_14_all_39_12</strain>
    </source>
</reference>
<proteinExistence type="predicted"/>
<dbReference type="EMBL" id="PCSU01000053">
    <property type="protein sequence ID" value="PIP56446.1"/>
    <property type="molecule type" value="Genomic_DNA"/>
</dbReference>
<dbReference type="Proteomes" id="UP000228495">
    <property type="component" value="Unassembled WGS sequence"/>
</dbReference>
<accession>A0A2H0BFJ9</accession>
<evidence type="ECO:0000313" key="1">
    <source>
        <dbReference type="EMBL" id="PIP56446.1"/>
    </source>
</evidence>
<protein>
    <submittedName>
        <fullName evidence="1">Uncharacterized protein</fullName>
    </submittedName>
</protein>
<gene>
    <name evidence="1" type="ORF">COX05_02980</name>
</gene>
<name>A0A2H0BFJ9_UNCKA</name>
<sequence length="129" mass="14313">MNNGIAVQDFKVGDSCLMLFKVEVKGAFIYVRAPGRIEEVFPSTVNLSSSISVRAVATPPEDSAFQRVPEGQEPEVDVYWVFHQTREAKVLLSMLESESHWASKLAEGLDAAGRLSQAWKETAFAFSQF</sequence>
<comment type="caution">
    <text evidence="1">The sequence shown here is derived from an EMBL/GenBank/DDBJ whole genome shotgun (WGS) entry which is preliminary data.</text>
</comment>
<dbReference type="AlphaFoldDB" id="A0A2H0BFJ9"/>